<dbReference type="PANTHER" id="PTHR45138:SF24">
    <property type="entry name" value="DIGUANYLATE CYCLASE DGCC-RELATED"/>
    <property type="match status" value="1"/>
</dbReference>
<accession>A0ABN3NQ80</accession>
<feature type="coiled-coil region" evidence="1">
    <location>
        <begin position="336"/>
        <end position="370"/>
    </location>
</feature>
<keyword evidence="2" id="KW-1133">Transmembrane helix</keyword>
<dbReference type="InterPro" id="IPR031621">
    <property type="entry name" value="HisKA_7TM"/>
</dbReference>
<evidence type="ECO:0000259" key="3">
    <source>
        <dbReference type="PROSITE" id="PS50113"/>
    </source>
</evidence>
<keyword evidence="6" id="KW-1185">Reference proteome</keyword>
<evidence type="ECO:0000259" key="4">
    <source>
        <dbReference type="PROSITE" id="PS50887"/>
    </source>
</evidence>
<protein>
    <submittedName>
        <fullName evidence="5">Histidine kinase N-terminal 7TM domain-containing protein</fullName>
    </submittedName>
</protein>
<comment type="caution">
    <text evidence="5">The sequence shown here is derived from an EMBL/GenBank/DDBJ whole genome shotgun (WGS) entry which is preliminary data.</text>
</comment>
<dbReference type="Pfam" id="PF16927">
    <property type="entry name" value="HisKA_7TM"/>
    <property type="match status" value="1"/>
</dbReference>
<dbReference type="InterPro" id="IPR043128">
    <property type="entry name" value="Rev_trsase/Diguanyl_cyclase"/>
</dbReference>
<dbReference type="InterPro" id="IPR029787">
    <property type="entry name" value="Nucleotide_cyclase"/>
</dbReference>
<evidence type="ECO:0000256" key="2">
    <source>
        <dbReference type="SAM" id="Phobius"/>
    </source>
</evidence>
<keyword evidence="2" id="KW-0472">Membrane</keyword>
<dbReference type="NCBIfam" id="TIGR00254">
    <property type="entry name" value="GGDEF"/>
    <property type="match status" value="1"/>
</dbReference>
<dbReference type="RefSeq" id="WP_344173290.1">
    <property type="nucleotide sequence ID" value="NZ_BAAARY010000014.1"/>
</dbReference>
<feature type="transmembrane region" description="Helical" evidence="2">
    <location>
        <begin position="62"/>
        <end position="88"/>
    </location>
</feature>
<dbReference type="InterPro" id="IPR013656">
    <property type="entry name" value="PAS_4"/>
</dbReference>
<feature type="domain" description="GGDEF" evidence="4">
    <location>
        <begin position="401"/>
        <end position="533"/>
    </location>
</feature>
<organism evidence="5 6">
    <name type="scientific">Pilimelia columellifera subsp. columellifera</name>
    <dbReference type="NCBI Taxonomy" id="706583"/>
    <lineage>
        <taxon>Bacteria</taxon>
        <taxon>Bacillati</taxon>
        <taxon>Actinomycetota</taxon>
        <taxon>Actinomycetes</taxon>
        <taxon>Micromonosporales</taxon>
        <taxon>Micromonosporaceae</taxon>
        <taxon>Pilimelia</taxon>
    </lineage>
</organism>
<keyword evidence="5" id="KW-0808">Transferase</keyword>
<dbReference type="InterPro" id="IPR000700">
    <property type="entry name" value="PAS-assoc_C"/>
</dbReference>
<keyword evidence="2" id="KW-0812">Transmembrane</keyword>
<sequence>MRLAVVLIFLPATLAAVGVTWRSWRRRRESTALAAMALVAAGIAQWSAAELIAMAFPRPAVVVANGFALFVGVTGVVAGFHCLSRAVVDRGWRLSRRTAALLMIEPVIVFGLLATNRWHEAFIARWEPMPPGSLTPLREVYGPLFWAHTAYSDLILAAGLVRLVRAAWRSAGATRTMQMLILIGTIPPLAANMLAISDLLPQIDLTVLGFAVTVVVGYRAVSGQWLVERVPIANQRILDAVSDAVVAIDRDGRIINGNPAARRLARLLAPDLDGELSGQSIRLVLGRLAPGEQLTSEQEHTITNARGAGVDLHVRISPVHGHGARLLGWTIVARDITDLNRQARALAEANRQLNDQVRTIEALRADLAEQAIRDPLTGLHNRRHLMERLDHSAAELTAAGLPLSLAIIDVDHFKQVNDDFGHGVGDAVLVQLAARLSGAAGGSDLLARHGGEEFVLVMPGADADLAWQRLEDVRRAVSDLPLDADGRSLSVTVSVGVATTYGEHTRAELFHCADVALYRAKTGGRNRVAAADADCAPGEVAA</sequence>
<dbReference type="SUPFAM" id="SSF55073">
    <property type="entry name" value="Nucleotide cyclase"/>
    <property type="match status" value="1"/>
</dbReference>
<evidence type="ECO:0000313" key="5">
    <source>
        <dbReference type="EMBL" id="GAA2528101.1"/>
    </source>
</evidence>
<feature type="transmembrane region" description="Helical" evidence="2">
    <location>
        <begin position="100"/>
        <end position="119"/>
    </location>
</feature>
<dbReference type="InterPro" id="IPR050469">
    <property type="entry name" value="Diguanylate_Cyclase"/>
</dbReference>
<dbReference type="CDD" id="cd01949">
    <property type="entry name" value="GGDEF"/>
    <property type="match status" value="1"/>
</dbReference>
<keyword evidence="1" id="KW-0175">Coiled coil</keyword>
<proteinExistence type="predicted"/>
<dbReference type="Proteomes" id="UP001499978">
    <property type="component" value="Unassembled WGS sequence"/>
</dbReference>
<dbReference type="InterPro" id="IPR000014">
    <property type="entry name" value="PAS"/>
</dbReference>
<reference evidence="5 6" key="1">
    <citation type="journal article" date="2019" name="Int. J. Syst. Evol. Microbiol.">
        <title>The Global Catalogue of Microorganisms (GCM) 10K type strain sequencing project: providing services to taxonomists for standard genome sequencing and annotation.</title>
        <authorList>
            <consortium name="The Broad Institute Genomics Platform"/>
            <consortium name="The Broad Institute Genome Sequencing Center for Infectious Disease"/>
            <person name="Wu L."/>
            <person name="Ma J."/>
        </authorList>
    </citation>
    <scope>NUCLEOTIDE SEQUENCE [LARGE SCALE GENOMIC DNA]</scope>
    <source>
        <strain evidence="5 6">JCM 3367</strain>
    </source>
</reference>
<gene>
    <name evidence="5" type="ORF">GCM10010201_28810</name>
</gene>
<dbReference type="PANTHER" id="PTHR45138">
    <property type="entry name" value="REGULATORY COMPONENTS OF SENSORY TRANSDUCTION SYSTEM"/>
    <property type="match status" value="1"/>
</dbReference>
<name>A0ABN3NQ80_9ACTN</name>
<dbReference type="SUPFAM" id="SSF55785">
    <property type="entry name" value="PYP-like sensor domain (PAS domain)"/>
    <property type="match status" value="1"/>
</dbReference>
<dbReference type="Pfam" id="PF00990">
    <property type="entry name" value="GGDEF"/>
    <property type="match status" value="1"/>
</dbReference>
<dbReference type="PROSITE" id="PS50887">
    <property type="entry name" value="GGDEF"/>
    <property type="match status" value="1"/>
</dbReference>
<feature type="transmembrane region" description="Helical" evidence="2">
    <location>
        <begin position="176"/>
        <end position="196"/>
    </location>
</feature>
<keyword evidence="5" id="KW-0418">Kinase</keyword>
<evidence type="ECO:0000256" key="1">
    <source>
        <dbReference type="SAM" id="Coils"/>
    </source>
</evidence>
<feature type="transmembrane region" description="Helical" evidence="2">
    <location>
        <begin position="31"/>
        <end position="56"/>
    </location>
</feature>
<dbReference type="EMBL" id="BAAARY010000014">
    <property type="protein sequence ID" value="GAA2528101.1"/>
    <property type="molecule type" value="Genomic_DNA"/>
</dbReference>
<feature type="domain" description="PAC" evidence="3">
    <location>
        <begin position="296"/>
        <end position="348"/>
    </location>
</feature>
<dbReference type="NCBIfam" id="TIGR00229">
    <property type="entry name" value="sensory_box"/>
    <property type="match status" value="1"/>
</dbReference>
<dbReference type="InterPro" id="IPR000160">
    <property type="entry name" value="GGDEF_dom"/>
</dbReference>
<dbReference type="GO" id="GO:0016301">
    <property type="term" value="F:kinase activity"/>
    <property type="evidence" value="ECO:0007669"/>
    <property type="project" value="UniProtKB-KW"/>
</dbReference>
<dbReference type="Pfam" id="PF08448">
    <property type="entry name" value="PAS_4"/>
    <property type="match status" value="1"/>
</dbReference>
<evidence type="ECO:0000313" key="6">
    <source>
        <dbReference type="Proteomes" id="UP001499978"/>
    </source>
</evidence>
<feature type="transmembrane region" description="Helical" evidence="2">
    <location>
        <begin position="6"/>
        <end position="24"/>
    </location>
</feature>
<dbReference type="Gene3D" id="3.30.70.270">
    <property type="match status" value="1"/>
</dbReference>
<dbReference type="SMART" id="SM00267">
    <property type="entry name" value="GGDEF"/>
    <property type="match status" value="1"/>
</dbReference>
<dbReference type="Gene3D" id="3.30.450.20">
    <property type="entry name" value="PAS domain"/>
    <property type="match status" value="1"/>
</dbReference>
<feature type="transmembrane region" description="Helical" evidence="2">
    <location>
        <begin position="144"/>
        <end position="164"/>
    </location>
</feature>
<dbReference type="InterPro" id="IPR035965">
    <property type="entry name" value="PAS-like_dom_sf"/>
</dbReference>
<dbReference type="PROSITE" id="PS50113">
    <property type="entry name" value="PAC"/>
    <property type="match status" value="1"/>
</dbReference>